<evidence type="ECO:0000256" key="1">
    <source>
        <dbReference type="SAM" id="MobiDB-lite"/>
    </source>
</evidence>
<feature type="compositionally biased region" description="Acidic residues" evidence="1">
    <location>
        <begin position="21"/>
        <end position="69"/>
    </location>
</feature>
<dbReference type="EMBL" id="AC091787">
    <property type="protein sequence ID" value="AAP12937.1"/>
    <property type="molecule type" value="Genomic_DNA"/>
</dbReference>
<feature type="region of interest" description="Disordered" evidence="1">
    <location>
        <begin position="315"/>
        <end position="345"/>
    </location>
</feature>
<accession>Q10K36</accession>
<feature type="compositionally biased region" description="Pro residues" evidence="1">
    <location>
        <begin position="335"/>
        <end position="344"/>
    </location>
</feature>
<reference evidence="3" key="2">
    <citation type="journal article" date="2008" name="Nucleic Acids Res.">
        <title>The rice annotation project database (RAP-DB): 2008 update.</title>
        <authorList>
            <consortium name="The rice annotation project (RAP)"/>
        </authorList>
    </citation>
    <scope>GENOME REANNOTATION</scope>
    <source>
        <strain evidence="3">cv. Nipponbare</strain>
    </source>
</reference>
<feature type="compositionally biased region" description="Low complexity" evidence="1">
    <location>
        <begin position="324"/>
        <end position="334"/>
    </location>
</feature>
<gene>
    <name evidence="2" type="ordered locus">Os03g28020</name>
</gene>
<evidence type="ECO:0000313" key="3">
    <source>
        <dbReference type="Proteomes" id="UP000000763"/>
    </source>
</evidence>
<proteinExistence type="predicted"/>
<sequence length="542" mass="61627">MGVMPPRTRHGRRAPTLDPVSEPEESSGDDYAQCDEEVEANVEGASEEASGDDDSGSGEDEDEGSDDMNIDPSIQFVVNMRNPSRYTILRHHDQFFRPRDTPDPRFHTAFQKSVYEQVYAGKVFAEHKWISWRDINETPEFESLQDLFKTVGIDRIVTLKQDYNEDLIQQFYATVWVAEDYSEMKWMFDTLQCSISRRQFRRLLNIRLDFGYDLHEEHTHNPLSIDYLSQFYEDGVRYTHGKVAGLRTIPSVVNRIGRQFDIVSLMMQEIAISKGTFTQGIYYAPYIMRLIQDKLGAAGQNLKKHKQYKPRLQLGAPCAPRTAPSSHPGASSSSAPPPPPPPHGYDPNAFFHSQYAYFGMQPNEYFNPARPDQGRSDWPHSGDLTGVPWPCVRGLISQESSALLPFVELVWHLIDHLHAGSLLVTLGGCRLLDGLWRSCPVTSPRRLWRRPGTGFRHLNPTRGPDQPKRHVVLPGKRKIVGGEDKTDEDYDQLDGQPPFTVTIEPSILLSNEDTPYSRSDHKEGTIVRRKYVRSTVTADVLP</sequence>
<feature type="region of interest" description="Disordered" evidence="1">
    <location>
        <begin position="1"/>
        <end position="71"/>
    </location>
</feature>
<protein>
    <submittedName>
        <fullName evidence="2">Transposon protein, putative, CACTA, En/Spm sub-class</fullName>
    </submittedName>
</protein>
<reference evidence="3" key="1">
    <citation type="journal article" date="2005" name="Nature">
        <title>The map-based sequence of the rice genome.</title>
        <authorList>
            <consortium name="International rice genome sequencing project (IRGSP)"/>
            <person name="Matsumoto T."/>
            <person name="Wu J."/>
            <person name="Kanamori H."/>
            <person name="Katayose Y."/>
            <person name="Fujisawa M."/>
            <person name="Namiki N."/>
            <person name="Mizuno H."/>
            <person name="Yamamoto K."/>
            <person name="Antonio B.A."/>
            <person name="Baba T."/>
            <person name="Sakata K."/>
            <person name="Nagamura Y."/>
            <person name="Aoki H."/>
            <person name="Arikawa K."/>
            <person name="Arita K."/>
            <person name="Bito T."/>
            <person name="Chiden Y."/>
            <person name="Fujitsuka N."/>
            <person name="Fukunaka R."/>
            <person name="Hamada M."/>
            <person name="Harada C."/>
            <person name="Hayashi A."/>
            <person name="Hijishita S."/>
            <person name="Honda M."/>
            <person name="Hosokawa S."/>
            <person name="Ichikawa Y."/>
            <person name="Idonuma A."/>
            <person name="Iijima M."/>
            <person name="Ikeda M."/>
            <person name="Ikeno M."/>
            <person name="Ito K."/>
            <person name="Ito S."/>
            <person name="Ito T."/>
            <person name="Ito Y."/>
            <person name="Ito Y."/>
            <person name="Iwabuchi A."/>
            <person name="Kamiya K."/>
            <person name="Karasawa W."/>
            <person name="Kurita K."/>
            <person name="Katagiri S."/>
            <person name="Kikuta A."/>
            <person name="Kobayashi H."/>
            <person name="Kobayashi N."/>
            <person name="Machita K."/>
            <person name="Maehara T."/>
            <person name="Masukawa M."/>
            <person name="Mizubayashi T."/>
            <person name="Mukai Y."/>
            <person name="Nagasaki H."/>
            <person name="Nagata Y."/>
            <person name="Naito S."/>
            <person name="Nakashima M."/>
            <person name="Nakama Y."/>
            <person name="Nakamichi Y."/>
            <person name="Nakamura M."/>
            <person name="Meguro A."/>
            <person name="Negishi M."/>
            <person name="Ohta I."/>
            <person name="Ohta T."/>
            <person name="Okamoto M."/>
            <person name="Ono N."/>
            <person name="Saji S."/>
            <person name="Sakaguchi M."/>
            <person name="Sakai K."/>
            <person name="Shibata M."/>
            <person name="Shimokawa T."/>
            <person name="Song J."/>
            <person name="Takazaki Y."/>
            <person name="Terasawa K."/>
            <person name="Tsugane M."/>
            <person name="Tsuji K."/>
            <person name="Ueda S."/>
            <person name="Waki K."/>
            <person name="Yamagata H."/>
            <person name="Yamamoto M."/>
            <person name="Yamamoto S."/>
            <person name="Yamane H."/>
            <person name="Yoshiki S."/>
            <person name="Yoshihara R."/>
            <person name="Yukawa K."/>
            <person name="Zhong H."/>
            <person name="Yano M."/>
            <person name="Yuan Q."/>
            <person name="Ouyang S."/>
            <person name="Liu J."/>
            <person name="Jones K.M."/>
            <person name="Gansberger K."/>
            <person name="Moffat K."/>
            <person name="Hill J."/>
            <person name="Bera J."/>
            <person name="Fadrosh D."/>
            <person name="Jin S."/>
            <person name="Johri S."/>
            <person name="Kim M."/>
            <person name="Overton L."/>
            <person name="Reardon M."/>
            <person name="Tsitrin T."/>
            <person name="Vuong H."/>
            <person name="Weaver B."/>
            <person name="Ciecko A."/>
            <person name="Tallon L."/>
            <person name="Jackson J."/>
            <person name="Pai G."/>
            <person name="Aken S.V."/>
            <person name="Utterback T."/>
            <person name="Reidmuller S."/>
            <person name="Feldblyum T."/>
            <person name="Hsiao J."/>
            <person name="Zismann V."/>
            <person name="Iobst S."/>
            <person name="de Vazeille A.R."/>
            <person name="Buell C.R."/>
            <person name="Ying K."/>
            <person name="Li Y."/>
            <person name="Lu T."/>
            <person name="Huang Y."/>
            <person name="Zhao Q."/>
            <person name="Feng Q."/>
            <person name="Zhang L."/>
            <person name="Zhu J."/>
            <person name="Weng Q."/>
            <person name="Mu J."/>
            <person name="Lu Y."/>
            <person name="Fan D."/>
            <person name="Liu Y."/>
            <person name="Guan J."/>
            <person name="Zhang Y."/>
            <person name="Yu S."/>
            <person name="Liu X."/>
            <person name="Zhang Y."/>
            <person name="Hong G."/>
            <person name="Han B."/>
            <person name="Choisne N."/>
            <person name="Demange N."/>
            <person name="Orjeda G."/>
            <person name="Samain S."/>
            <person name="Cattolico L."/>
            <person name="Pelletier E."/>
            <person name="Couloux A."/>
            <person name="Segurens B."/>
            <person name="Wincker P."/>
            <person name="D'Hont A."/>
            <person name="Scarpelli C."/>
            <person name="Weissenbach J."/>
            <person name="Salanoubat M."/>
            <person name="Quetier F."/>
            <person name="Yu Y."/>
            <person name="Kim H.R."/>
            <person name="Rambo T."/>
            <person name="Currie J."/>
            <person name="Collura K."/>
            <person name="Luo M."/>
            <person name="Yang T."/>
            <person name="Ammiraju J.S.S."/>
            <person name="Engler F."/>
            <person name="Soderlund C."/>
            <person name="Wing R.A."/>
            <person name="Palmer L.E."/>
            <person name="de la Bastide M."/>
            <person name="Spiegel L."/>
            <person name="Nascimento L."/>
            <person name="Zutavern T."/>
            <person name="O'Shaughnessy A."/>
            <person name="Dike S."/>
            <person name="Dedhia N."/>
            <person name="Preston R."/>
            <person name="Balija V."/>
            <person name="McCombie W.R."/>
            <person name="Chow T."/>
            <person name="Chen H."/>
            <person name="Chung M."/>
            <person name="Chen C."/>
            <person name="Shaw J."/>
            <person name="Wu H."/>
            <person name="Hsiao K."/>
            <person name="Chao Y."/>
            <person name="Chu M."/>
            <person name="Cheng C."/>
            <person name="Hour A."/>
            <person name="Lee P."/>
            <person name="Lin S."/>
            <person name="Lin Y."/>
            <person name="Liou J."/>
            <person name="Liu S."/>
            <person name="Hsing Y."/>
            <person name="Raghuvanshi S."/>
            <person name="Mohanty A."/>
            <person name="Bharti A.K."/>
            <person name="Gaur A."/>
            <person name="Gupta V."/>
            <person name="Kumar D."/>
            <person name="Ravi V."/>
            <person name="Vij S."/>
            <person name="Kapur A."/>
            <person name="Khurana P."/>
            <person name="Khurana P."/>
            <person name="Khurana J.P."/>
            <person name="Tyagi A.K."/>
            <person name="Gaikwad K."/>
            <person name="Singh A."/>
            <person name="Dalal V."/>
            <person name="Srivastava S."/>
            <person name="Dixit A."/>
            <person name="Pal A.K."/>
            <person name="Ghazi I.A."/>
            <person name="Yadav M."/>
            <person name="Pandit A."/>
            <person name="Bhargava A."/>
            <person name="Sureshbabu K."/>
            <person name="Batra K."/>
            <person name="Sharma T.R."/>
            <person name="Mohapatra T."/>
            <person name="Singh N.K."/>
            <person name="Messing J."/>
            <person name="Nelson A.B."/>
            <person name="Fuks G."/>
            <person name="Kavchok S."/>
            <person name="Keizer G."/>
            <person name="Linton E."/>
            <person name="Llaca V."/>
            <person name="Song R."/>
            <person name="Tanyolac B."/>
            <person name="Young S."/>
            <person name="Ho-Il K."/>
            <person name="Hahn J.H."/>
            <person name="Sangsakoo G."/>
            <person name="Vanavichit A."/>
            <person name="de Mattos Luiz.A.T."/>
            <person name="Zimmer P.D."/>
            <person name="Malone G."/>
            <person name="Dellagostin O."/>
            <person name="de Oliveira A.C."/>
            <person name="Bevan M."/>
            <person name="Bancroft I."/>
            <person name="Minx P."/>
            <person name="Cordum H."/>
            <person name="Wilson R."/>
            <person name="Cheng Z."/>
            <person name="Jin W."/>
            <person name="Jiang J."/>
            <person name="Leong S.A."/>
            <person name="Iwama H."/>
            <person name="Gojobori T."/>
            <person name="Itoh T."/>
            <person name="Niimura Y."/>
            <person name="Fujii Y."/>
            <person name="Habara T."/>
            <person name="Sakai H."/>
            <person name="Sato Y."/>
            <person name="Wilson G."/>
            <person name="Kumar K."/>
            <person name="McCouch S."/>
            <person name="Juretic N."/>
            <person name="Hoen D."/>
            <person name="Wright S."/>
            <person name="Bruskiewich R."/>
            <person name="Bureau T."/>
            <person name="Miyao A."/>
            <person name="Hirochika H."/>
            <person name="Nishikawa T."/>
            <person name="Kadowaki K."/>
            <person name="Sugiura M."/>
            <person name="Burr B."/>
            <person name="Sasaki T."/>
        </authorList>
    </citation>
    <scope>NUCLEOTIDE SEQUENCE [LARGE SCALE GENOMIC DNA]</scope>
    <source>
        <strain evidence="3">cv. Nipponbare</strain>
    </source>
</reference>
<dbReference type="AlphaFoldDB" id="Q10K36"/>
<evidence type="ECO:0000313" key="2">
    <source>
        <dbReference type="EMBL" id="AAP12937.1"/>
    </source>
</evidence>
<name>Q10K36_ORYSJ</name>
<dbReference type="Proteomes" id="UP000000763">
    <property type="component" value="Chromosome 3"/>
</dbReference>
<organism evidence="2 3">
    <name type="scientific">Oryza sativa subsp. japonica</name>
    <name type="common">Rice</name>
    <dbReference type="NCBI Taxonomy" id="39947"/>
    <lineage>
        <taxon>Eukaryota</taxon>
        <taxon>Viridiplantae</taxon>
        <taxon>Streptophyta</taxon>
        <taxon>Embryophyta</taxon>
        <taxon>Tracheophyta</taxon>
        <taxon>Spermatophyta</taxon>
        <taxon>Magnoliopsida</taxon>
        <taxon>Liliopsida</taxon>
        <taxon>Poales</taxon>
        <taxon>Poaceae</taxon>
        <taxon>BOP clade</taxon>
        <taxon>Oryzoideae</taxon>
        <taxon>Oryzeae</taxon>
        <taxon>Oryzinae</taxon>
        <taxon>Oryza</taxon>
        <taxon>Oryza sativa</taxon>
    </lineage>
</organism>